<dbReference type="Proteomes" id="UP000321863">
    <property type="component" value="Unassembled WGS sequence"/>
</dbReference>
<protein>
    <submittedName>
        <fullName evidence="1">Uncharacterized protein</fullName>
    </submittedName>
</protein>
<keyword evidence="2" id="KW-1185">Reference proteome</keyword>
<sequence length="75" mass="9136">MSRSRRKNPITGITTAETEKKNKLEANRKFRRLNRIKIHKGNFELFQLREISNVWNFDKDGKQYLKKPDWKDIMK</sequence>
<evidence type="ECO:0000313" key="1">
    <source>
        <dbReference type="EMBL" id="GEN75179.1"/>
    </source>
</evidence>
<dbReference type="RefSeq" id="WP_146940043.1">
    <property type="nucleotide sequence ID" value="NZ_BJYJ01000002.1"/>
</dbReference>
<dbReference type="OrthoDB" id="8526439at2"/>
<dbReference type="AlphaFoldDB" id="A0A511YJ01"/>
<name>A0A511YJ01_9FLAO</name>
<organism evidence="1 2">
    <name type="scientific">Chryseobacterium hagamense</name>
    <dbReference type="NCBI Taxonomy" id="395935"/>
    <lineage>
        <taxon>Bacteria</taxon>
        <taxon>Pseudomonadati</taxon>
        <taxon>Bacteroidota</taxon>
        <taxon>Flavobacteriia</taxon>
        <taxon>Flavobacteriales</taxon>
        <taxon>Weeksellaceae</taxon>
        <taxon>Chryseobacterium group</taxon>
        <taxon>Chryseobacterium</taxon>
    </lineage>
</organism>
<evidence type="ECO:0000313" key="2">
    <source>
        <dbReference type="Proteomes" id="UP000321863"/>
    </source>
</evidence>
<comment type="caution">
    <text evidence="1">The sequence shown here is derived from an EMBL/GenBank/DDBJ whole genome shotgun (WGS) entry which is preliminary data.</text>
</comment>
<gene>
    <name evidence="1" type="ORF">CHA01nite_09190</name>
</gene>
<reference evidence="1 2" key="1">
    <citation type="submission" date="2019-07" db="EMBL/GenBank/DDBJ databases">
        <title>Whole genome shotgun sequence of Chryseobacterium hagamense NBRC 105253.</title>
        <authorList>
            <person name="Hosoyama A."/>
            <person name="Uohara A."/>
            <person name="Ohji S."/>
            <person name="Ichikawa N."/>
        </authorList>
    </citation>
    <scope>NUCLEOTIDE SEQUENCE [LARGE SCALE GENOMIC DNA]</scope>
    <source>
        <strain evidence="1 2">NBRC 105253</strain>
    </source>
</reference>
<accession>A0A511YJ01</accession>
<dbReference type="EMBL" id="BJYJ01000002">
    <property type="protein sequence ID" value="GEN75179.1"/>
    <property type="molecule type" value="Genomic_DNA"/>
</dbReference>
<proteinExistence type="predicted"/>